<reference evidence="10 11" key="1">
    <citation type="submission" date="2016-06" db="EMBL/GenBank/DDBJ databases">
        <authorList>
            <person name="Kjaerup R.B."/>
            <person name="Dalgaard T.S."/>
            <person name="Juul-Madsen H.R."/>
        </authorList>
    </citation>
    <scope>NUCLEOTIDE SEQUENCE [LARGE SCALE GENOMIC DNA]</scope>
    <source>
        <strain evidence="10 11">Pb300</strain>
    </source>
</reference>
<evidence type="ECO:0000256" key="4">
    <source>
        <dbReference type="ARBA" id="ARBA00023008"/>
    </source>
</evidence>
<evidence type="ECO:0000256" key="5">
    <source>
        <dbReference type="SAM" id="MobiDB-lite"/>
    </source>
</evidence>
<dbReference type="Gene3D" id="2.60.40.420">
    <property type="entry name" value="Cupredoxins - blue copper proteins"/>
    <property type="match status" value="3"/>
</dbReference>
<dbReference type="Proteomes" id="UP000242814">
    <property type="component" value="Unassembled WGS sequence"/>
</dbReference>
<dbReference type="PANTHER" id="PTHR11709">
    <property type="entry name" value="MULTI-COPPER OXIDASE"/>
    <property type="match status" value="1"/>
</dbReference>
<dbReference type="VEuPathDB" id="FungiDB:PABG_05667"/>
<feature type="transmembrane region" description="Helical" evidence="6">
    <location>
        <begin position="813"/>
        <end position="833"/>
    </location>
</feature>
<dbReference type="SUPFAM" id="SSF103473">
    <property type="entry name" value="MFS general substrate transporter"/>
    <property type="match status" value="1"/>
</dbReference>
<proteinExistence type="inferred from homology"/>
<dbReference type="GO" id="GO:0005507">
    <property type="term" value="F:copper ion binding"/>
    <property type="evidence" value="ECO:0007669"/>
    <property type="project" value="InterPro"/>
</dbReference>
<feature type="transmembrane region" description="Helical" evidence="6">
    <location>
        <begin position="918"/>
        <end position="939"/>
    </location>
</feature>
<dbReference type="InterPro" id="IPR011706">
    <property type="entry name" value="Cu-oxidase_C"/>
</dbReference>
<dbReference type="SUPFAM" id="SSF49503">
    <property type="entry name" value="Cupredoxins"/>
    <property type="match status" value="2"/>
</dbReference>
<gene>
    <name evidence="10" type="ORF">ACO22_03728</name>
</gene>
<keyword evidence="3" id="KW-0560">Oxidoreductase</keyword>
<sequence length="974" mass="107730">MERPSSRRRIRGARNSQECRRESPGSGEGKPSQGTVHWSKRHLAVVVISVISLVALFRVLEGSNIPGYLPGLALKEHVLDVSLHPATEELHPEDHIYRRATTIHLNWTVTAGDRHPDGVRKSVYLINGRFPGPTIEARSGDRLIINVKNGLADEGVSVHWHGLHMKDGNRMDGTTGVTQCAIAPQESFLYDFTISDSQSGTYWYHAHSGLQRADGLYGGLVLHRPAPRGVRGVQLRHPESDILRYNYQKEILLLAGDWYHRRAHDVLEWYMRAGSYGNEPVPDSLVINGAGHFNCAQAVPARPVDCLEDGHPVPYLIIDPTQSYRVRLVNTGSLAGISLGVAQGYLDVLHLDGGLDVQELRRPKTSNPQSIGILYPGQRVDFILRHHRNAPAKSSLTVELDPECFKYSNPALSSLQSFPIYSTISKSIKQTSLPQPLTLPAKNHIDLTQVSSTPALLSGLPPEADQTYVVYTKISKMSKNHNVPLGYFNHTSWRPQSTPRYPLIALDPHDWDKNQLAISTGSKPVWVDLVINNLDEGAHPFHLHGHDFFVLTLHAATQGWGSYNPFDPHPRHQQFRPSSKDLEKAVLRDTVQIPQRGHAVLRFRADNPGVWLLHCHILWHLAAGMAMVIDVMNGFNLFLTATLSAVDKVALGTVALYGLREDLKLKGQEIAWAGSILPIGGIVGMWPSSYLVQSFPPAKYLCACFIGWSLIALLIPVCKTSSGLLSLRFSMGESGHYLSLMSQINIPHPTLRLCPRSDHSPRHLTHNCRVIQEGREASQNSLVFAAASSVINGFLSWVVGHTPDSARLAKWQFLFLITGSVSIAWSLFAFVAIPDSPMTASFVNDEEKYHAVHRLAYNRTGIVNKHWKWGQAIEAISDPKTWLIFFFNVGVNDPNGGLITFGSVTIKNLAVSAVTSSLLNMPTGVMSTLSAFVFSTLAARRVNHRCLVTILACCITIAESIMVYSIGETTLPAR</sequence>
<organism evidence="10 11">
    <name type="scientific">Paracoccidioides brasiliensis</name>
    <dbReference type="NCBI Taxonomy" id="121759"/>
    <lineage>
        <taxon>Eukaryota</taxon>
        <taxon>Fungi</taxon>
        <taxon>Dikarya</taxon>
        <taxon>Ascomycota</taxon>
        <taxon>Pezizomycotina</taxon>
        <taxon>Eurotiomycetes</taxon>
        <taxon>Eurotiomycetidae</taxon>
        <taxon>Onygenales</taxon>
        <taxon>Ajellomycetaceae</taxon>
        <taxon>Paracoccidioides</taxon>
    </lineage>
</organism>
<keyword evidence="2" id="KW-0479">Metal-binding</keyword>
<dbReference type="Gene3D" id="1.20.1250.20">
    <property type="entry name" value="MFS general substrate transporter like domains"/>
    <property type="match status" value="1"/>
</dbReference>
<dbReference type="InterPro" id="IPR002355">
    <property type="entry name" value="Cu_oxidase_Cu_BS"/>
</dbReference>
<dbReference type="InterPro" id="IPR008972">
    <property type="entry name" value="Cupredoxin"/>
</dbReference>
<dbReference type="PANTHER" id="PTHR11709:SF414">
    <property type="entry name" value="ADR239WP"/>
    <property type="match status" value="1"/>
</dbReference>
<feature type="transmembrane region" description="Helical" evidence="6">
    <location>
        <begin position="42"/>
        <end position="60"/>
    </location>
</feature>
<dbReference type="AlphaFoldDB" id="A0A1D2JF34"/>
<evidence type="ECO:0000313" key="11">
    <source>
        <dbReference type="Proteomes" id="UP000242814"/>
    </source>
</evidence>
<dbReference type="Pfam" id="PF07731">
    <property type="entry name" value="Cu-oxidase_2"/>
    <property type="match status" value="1"/>
</dbReference>
<comment type="similarity">
    <text evidence="1">Belongs to the multicopper oxidase family.</text>
</comment>
<feature type="domain" description="Plastocyanin-like" evidence="7">
    <location>
        <begin position="250"/>
        <end position="384"/>
    </location>
</feature>
<evidence type="ECO:0008006" key="12">
    <source>
        <dbReference type="Google" id="ProtNLM"/>
    </source>
</evidence>
<accession>A0A1D2JF34</accession>
<keyword evidence="6" id="KW-0472">Membrane</keyword>
<dbReference type="PROSITE" id="PS00080">
    <property type="entry name" value="MULTICOPPER_OXIDASE2"/>
    <property type="match status" value="1"/>
</dbReference>
<dbReference type="InterPro" id="IPR045087">
    <property type="entry name" value="Cu-oxidase_fam"/>
</dbReference>
<evidence type="ECO:0000259" key="9">
    <source>
        <dbReference type="Pfam" id="PF07732"/>
    </source>
</evidence>
<feature type="transmembrane region" description="Helical" evidence="6">
    <location>
        <begin position="946"/>
        <end position="967"/>
    </location>
</feature>
<keyword evidence="4" id="KW-0186">Copper</keyword>
<evidence type="ECO:0000256" key="3">
    <source>
        <dbReference type="ARBA" id="ARBA00023002"/>
    </source>
</evidence>
<evidence type="ECO:0000313" key="10">
    <source>
        <dbReference type="EMBL" id="ODH29498.1"/>
    </source>
</evidence>
<name>A0A1D2JF34_PARBR</name>
<feature type="transmembrane region" description="Helical" evidence="6">
    <location>
        <begin position="670"/>
        <end position="692"/>
    </location>
</feature>
<feature type="region of interest" description="Disordered" evidence="5">
    <location>
        <begin position="1"/>
        <end position="35"/>
    </location>
</feature>
<dbReference type="InterPro" id="IPR011707">
    <property type="entry name" value="Cu-oxidase-like_N"/>
</dbReference>
<dbReference type="InterPro" id="IPR036259">
    <property type="entry name" value="MFS_trans_sf"/>
</dbReference>
<dbReference type="Pfam" id="PF00394">
    <property type="entry name" value="Cu-oxidase"/>
    <property type="match status" value="1"/>
</dbReference>
<feature type="domain" description="Plastocyanin-like" evidence="8">
    <location>
        <begin position="498"/>
        <end position="632"/>
    </location>
</feature>
<dbReference type="InterPro" id="IPR033138">
    <property type="entry name" value="Cu_oxidase_CS"/>
</dbReference>
<keyword evidence="6" id="KW-0812">Transmembrane</keyword>
<keyword evidence="6" id="KW-1133">Transmembrane helix</keyword>
<feature type="transmembrane region" description="Helical" evidence="6">
    <location>
        <begin position="698"/>
        <end position="718"/>
    </location>
</feature>
<dbReference type="InterPro" id="IPR001117">
    <property type="entry name" value="Cu-oxidase_2nd"/>
</dbReference>
<dbReference type="CDD" id="cd13910">
    <property type="entry name" value="CuRO_3_MCO_like_4"/>
    <property type="match status" value="1"/>
</dbReference>
<evidence type="ECO:0000256" key="1">
    <source>
        <dbReference type="ARBA" id="ARBA00010609"/>
    </source>
</evidence>
<dbReference type="VEuPathDB" id="FungiDB:PADG_05994"/>
<dbReference type="EMBL" id="LZYO01000133">
    <property type="protein sequence ID" value="ODH29498.1"/>
    <property type="molecule type" value="Genomic_DNA"/>
</dbReference>
<protein>
    <recommendedName>
        <fullName evidence="12">Multicopper oxidase</fullName>
    </recommendedName>
</protein>
<dbReference type="Pfam" id="PF07732">
    <property type="entry name" value="Cu-oxidase_3"/>
    <property type="match status" value="1"/>
</dbReference>
<dbReference type="PROSITE" id="PS00079">
    <property type="entry name" value="MULTICOPPER_OXIDASE1"/>
    <property type="match status" value="1"/>
</dbReference>
<comment type="caution">
    <text evidence="10">The sequence shown here is derived from an EMBL/GenBank/DDBJ whole genome shotgun (WGS) entry which is preliminary data.</text>
</comment>
<evidence type="ECO:0000259" key="8">
    <source>
        <dbReference type="Pfam" id="PF07731"/>
    </source>
</evidence>
<evidence type="ECO:0000256" key="6">
    <source>
        <dbReference type="SAM" id="Phobius"/>
    </source>
</evidence>
<evidence type="ECO:0000259" key="7">
    <source>
        <dbReference type="Pfam" id="PF00394"/>
    </source>
</evidence>
<feature type="compositionally biased region" description="Basic residues" evidence="5">
    <location>
        <begin position="1"/>
        <end position="12"/>
    </location>
</feature>
<evidence type="ECO:0000256" key="2">
    <source>
        <dbReference type="ARBA" id="ARBA00022723"/>
    </source>
</evidence>
<feature type="domain" description="Plastocyanin-like" evidence="9">
    <location>
        <begin position="109"/>
        <end position="225"/>
    </location>
</feature>
<dbReference type="GO" id="GO:0016491">
    <property type="term" value="F:oxidoreductase activity"/>
    <property type="evidence" value="ECO:0007669"/>
    <property type="project" value="UniProtKB-KW"/>
</dbReference>